<evidence type="ECO:0000313" key="2">
    <source>
        <dbReference type="EMBL" id="KAK7338616.1"/>
    </source>
</evidence>
<name>A0AAN9QL69_CANGL</name>
<feature type="signal peptide" evidence="1">
    <location>
        <begin position="1"/>
        <end position="27"/>
    </location>
</feature>
<reference evidence="2 3" key="1">
    <citation type="submission" date="2024-01" db="EMBL/GenBank/DDBJ databases">
        <title>The genomes of 5 underutilized Papilionoideae crops provide insights into root nodulation and disease resistanc.</title>
        <authorList>
            <person name="Jiang F."/>
        </authorList>
    </citation>
    <scope>NUCLEOTIDE SEQUENCE [LARGE SCALE GENOMIC DNA]</scope>
    <source>
        <strain evidence="2">LVBAO_FW01</strain>
        <tissue evidence="2">Leaves</tissue>
    </source>
</reference>
<sequence length="72" mass="7920">MAIAKMAHLSRFLLLALSFLTPNIASSSAVHDPELVVQDVHRSINGSRRNLGYFSCGTGNPIDDCWRCEQTS</sequence>
<dbReference type="Proteomes" id="UP001367508">
    <property type="component" value="Unassembled WGS sequence"/>
</dbReference>
<evidence type="ECO:0000313" key="3">
    <source>
        <dbReference type="Proteomes" id="UP001367508"/>
    </source>
</evidence>
<keyword evidence="3" id="KW-1185">Reference proteome</keyword>
<evidence type="ECO:0000256" key="1">
    <source>
        <dbReference type="SAM" id="SignalP"/>
    </source>
</evidence>
<keyword evidence="1" id="KW-0732">Signal</keyword>
<gene>
    <name evidence="2" type="ORF">VNO77_19235</name>
</gene>
<feature type="chain" id="PRO_5042884279" evidence="1">
    <location>
        <begin position="28"/>
        <end position="72"/>
    </location>
</feature>
<organism evidence="2 3">
    <name type="scientific">Canavalia gladiata</name>
    <name type="common">Sword bean</name>
    <name type="synonym">Dolichos gladiatus</name>
    <dbReference type="NCBI Taxonomy" id="3824"/>
    <lineage>
        <taxon>Eukaryota</taxon>
        <taxon>Viridiplantae</taxon>
        <taxon>Streptophyta</taxon>
        <taxon>Embryophyta</taxon>
        <taxon>Tracheophyta</taxon>
        <taxon>Spermatophyta</taxon>
        <taxon>Magnoliopsida</taxon>
        <taxon>eudicotyledons</taxon>
        <taxon>Gunneridae</taxon>
        <taxon>Pentapetalae</taxon>
        <taxon>rosids</taxon>
        <taxon>fabids</taxon>
        <taxon>Fabales</taxon>
        <taxon>Fabaceae</taxon>
        <taxon>Papilionoideae</taxon>
        <taxon>50 kb inversion clade</taxon>
        <taxon>NPAAA clade</taxon>
        <taxon>indigoferoid/millettioid clade</taxon>
        <taxon>Phaseoleae</taxon>
        <taxon>Canavalia</taxon>
    </lineage>
</organism>
<accession>A0AAN9QL69</accession>
<proteinExistence type="predicted"/>
<dbReference type="EMBL" id="JAYMYQ010000004">
    <property type="protein sequence ID" value="KAK7338616.1"/>
    <property type="molecule type" value="Genomic_DNA"/>
</dbReference>
<protein>
    <submittedName>
        <fullName evidence="2">Uncharacterized protein</fullName>
    </submittedName>
</protein>
<comment type="caution">
    <text evidence="2">The sequence shown here is derived from an EMBL/GenBank/DDBJ whole genome shotgun (WGS) entry which is preliminary data.</text>
</comment>
<dbReference type="AlphaFoldDB" id="A0AAN9QL69"/>